<dbReference type="PROSITE" id="PS00086">
    <property type="entry name" value="CYTOCHROME_P450"/>
    <property type="match status" value="1"/>
</dbReference>
<dbReference type="PRINTS" id="PR00463">
    <property type="entry name" value="EP450I"/>
</dbReference>
<dbReference type="OrthoDB" id="1470350at2759"/>
<reference evidence="13" key="1">
    <citation type="journal article" date="2012" name="Science">
        <title>The Paleozoic origin of enzymatic lignin decomposition reconstructed from 31 fungal genomes.</title>
        <authorList>
            <person name="Floudas D."/>
            <person name="Binder M."/>
            <person name="Riley R."/>
            <person name="Barry K."/>
            <person name="Blanchette R.A."/>
            <person name="Henrissat B."/>
            <person name="Martinez A.T."/>
            <person name="Otillar R."/>
            <person name="Spatafora J.W."/>
            <person name="Yadav J.S."/>
            <person name="Aerts A."/>
            <person name="Benoit I."/>
            <person name="Boyd A."/>
            <person name="Carlson A."/>
            <person name="Copeland A."/>
            <person name="Coutinho P.M."/>
            <person name="de Vries R.P."/>
            <person name="Ferreira P."/>
            <person name="Findley K."/>
            <person name="Foster B."/>
            <person name="Gaskell J."/>
            <person name="Glotzer D."/>
            <person name="Gorecki P."/>
            <person name="Heitman J."/>
            <person name="Hesse C."/>
            <person name="Hori C."/>
            <person name="Igarashi K."/>
            <person name="Jurgens J.A."/>
            <person name="Kallen N."/>
            <person name="Kersten P."/>
            <person name="Kohler A."/>
            <person name="Kuees U."/>
            <person name="Kumar T.K.A."/>
            <person name="Kuo A."/>
            <person name="LaButti K."/>
            <person name="Larrondo L.F."/>
            <person name="Lindquist E."/>
            <person name="Ling A."/>
            <person name="Lombard V."/>
            <person name="Lucas S."/>
            <person name="Lundell T."/>
            <person name="Martin R."/>
            <person name="McLaughlin D.J."/>
            <person name="Morgenstern I."/>
            <person name="Morin E."/>
            <person name="Murat C."/>
            <person name="Nagy L.G."/>
            <person name="Nolan M."/>
            <person name="Ohm R.A."/>
            <person name="Patyshakuliyeva A."/>
            <person name="Rokas A."/>
            <person name="Ruiz-Duenas F.J."/>
            <person name="Sabat G."/>
            <person name="Salamov A."/>
            <person name="Samejima M."/>
            <person name="Schmutz J."/>
            <person name="Slot J.C."/>
            <person name="St John F."/>
            <person name="Stenlid J."/>
            <person name="Sun H."/>
            <person name="Sun S."/>
            <person name="Syed K."/>
            <person name="Tsang A."/>
            <person name="Wiebenga A."/>
            <person name="Young D."/>
            <person name="Pisabarro A."/>
            <person name="Eastwood D.C."/>
            <person name="Martin F."/>
            <person name="Cullen D."/>
            <person name="Grigoriev I.V."/>
            <person name="Hibbett D.S."/>
        </authorList>
    </citation>
    <scope>NUCLEOTIDE SEQUENCE [LARGE SCALE GENOMIC DNA]</scope>
    <source>
        <strain evidence="13">RWD-64-598 SS2</strain>
    </source>
</reference>
<gene>
    <name evidence="12" type="ORF">CONPUDRAFT_148130</name>
</gene>
<evidence type="ECO:0000256" key="5">
    <source>
        <dbReference type="ARBA" id="ARBA00022723"/>
    </source>
</evidence>
<evidence type="ECO:0000256" key="8">
    <source>
        <dbReference type="ARBA" id="ARBA00023033"/>
    </source>
</evidence>
<dbReference type="PANTHER" id="PTHR46300">
    <property type="entry name" value="P450, PUTATIVE (EUROFUNG)-RELATED-RELATED"/>
    <property type="match status" value="1"/>
</dbReference>
<dbReference type="PANTHER" id="PTHR46300:SF7">
    <property type="entry name" value="P450, PUTATIVE (EUROFUNG)-RELATED"/>
    <property type="match status" value="1"/>
</dbReference>
<dbReference type="KEGG" id="cput:CONPUDRAFT_148130"/>
<dbReference type="Pfam" id="PF00067">
    <property type="entry name" value="p450"/>
    <property type="match status" value="1"/>
</dbReference>
<organism evidence="12 13">
    <name type="scientific">Coniophora puteana (strain RWD-64-598)</name>
    <name type="common">Brown rot fungus</name>
    <dbReference type="NCBI Taxonomy" id="741705"/>
    <lineage>
        <taxon>Eukaryota</taxon>
        <taxon>Fungi</taxon>
        <taxon>Dikarya</taxon>
        <taxon>Basidiomycota</taxon>
        <taxon>Agaricomycotina</taxon>
        <taxon>Agaricomycetes</taxon>
        <taxon>Agaricomycetidae</taxon>
        <taxon>Boletales</taxon>
        <taxon>Coniophorineae</taxon>
        <taxon>Coniophoraceae</taxon>
        <taxon>Coniophora</taxon>
    </lineage>
</organism>
<dbReference type="EMBL" id="JH711573">
    <property type="protein sequence ID" value="EIW86003.1"/>
    <property type="molecule type" value="Genomic_DNA"/>
</dbReference>
<keyword evidence="8 10" id="KW-0503">Monooxygenase</keyword>
<dbReference type="AlphaFoldDB" id="A0A5M3N3R0"/>
<evidence type="ECO:0000256" key="10">
    <source>
        <dbReference type="RuleBase" id="RU000461"/>
    </source>
</evidence>
<dbReference type="SUPFAM" id="SSF48264">
    <property type="entry name" value="Cytochrome P450"/>
    <property type="match status" value="1"/>
</dbReference>
<dbReference type="GO" id="GO:0005506">
    <property type="term" value="F:iron ion binding"/>
    <property type="evidence" value="ECO:0007669"/>
    <property type="project" value="InterPro"/>
</dbReference>
<keyword evidence="6 10" id="KW-0560">Oxidoreductase</keyword>
<keyword evidence="7 9" id="KW-0408">Iron</keyword>
<dbReference type="GeneID" id="19202450"/>
<feature type="chain" id="PRO_5024370018" evidence="11">
    <location>
        <begin position="20"/>
        <end position="493"/>
    </location>
</feature>
<comment type="pathway">
    <text evidence="2">Secondary metabolite biosynthesis.</text>
</comment>
<evidence type="ECO:0000313" key="12">
    <source>
        <dbReference type="EMBL" id="EIW86003.1"/>
    </source>
</evidence>
<sequence>MTPDYQLLFLILSCVSALALWQRQRRASSTLSLPPGPFGLPFLGNSLGINARKPQLTFSEWRRHYGDLVYCRVWGYHTLVVNSEKIARDLLETRPSNYSDKVQAESATLLGIGKLTGFIPYSDEWRLHRRLYHQALRQDIVASYHPTQLQMAKRLITALMDTPAEFECHLEMYSASIILSIVHGYDVTSKHDPLLAIVHHGNDVVMKNSTPLIIGLIDAFPWLLKAPKWIPDGGVKETVSAVRASMRDMREAPFDYISQALEDKTAGRSMIVDIYQKWGDKGLPDIVLAALKDAATGAFIAGTDTTFSTLNNFVYAMVLHPDVQKRAQLQLDSVIGNGQLPTFDNRDELPLIDAILRETIRWIPTIPNNLAHGVYNDDVYEGYLIPKGANIIVNTWEILHDKDRYPNPDRFAPDRFLTPDGRLTGDSMTHMVVFGYGRRVCPGRHLAEASVWAAIANLLATFDFEEAKDAEGRSIVQDPEWMWGVSVTDARDA</sequence>
<keyword evidence="13" id="KW-1185">Reference proteome</keyword>
<evidence type="ECO:0000256" key="3">
    <source>
        <dbReference type="ARBA" id="ARBA00010617"/>
    </source>
</evidence>
<evidence type="ECO:0000256" key="11">
    <source>
        <dbReference type="SAM" id="SignalP"/>
    </source>
</evidence>
<feature type="signal peptide" evidence="11">
    <location>
        <begin position="1"/>
        <end position="19"/>
    </location>
</feature>
<keyword evidence="11" id="KW-0732">Signal</keyword>
<dbReference type="Gene3D" id="1.10.630.10">
    <property type="entry name" value="Cytochrome P450"/>
    <property type="match status" value="1"/>
</dbReference>
<evidence type="ECO:0000256" key="9">
    <source>
        <dbReference type="PIRSR" id="PIRSR602401-1"/>
    </source>
</evidence>
<comment type="similarity">
    <text evidence="3 10">Belongs to the cytochrome P450 family.</text>
</comment>
<dbReference type="PRINTS" id="PR00385">
    <property type="entry name" value="P450"/>
</dbReference>
<dbReference type="InterPro" id="IPR001128">
    <property type="entry name" value="Cyt_P450"/>
</dbReference>
<evidence type="ECO:0000313" key="13">
    <source>
        <dbReference type="Proteomes" id="UP000053558"/>
    </source>
</evidence>
<protein>
    <submittedName>
        <fullName evidence="12">Cytochrome P450</fullName>
    </submittedName>
</protein>
<dbReference type="InterPro" id="IPR036396">
    <property type="entry name" value="Cyt_P450_sf"/>
</dbReference>
<evidence type="ECO:0000256" key="1">
    <source>
        <dbReference type="ARBA" id="ARBA00001971"/>
    </source>
</evidence>
<dbReference type="InterPro" id="IPR017972">
    <property type="entry name" value="Cyt_P450_CS"/>
</dbReference>
<keyword evidence="5 9" id="KW-0479">Metal-binding</keyword>
<accession>A0A5M3N3R0</accession>
<proteinExistence type="inferred from homology"/>
<comment type="caution">
    <text evidence="12">The sequence shown here is derived from an EMBL/GenBank/DDBJ whole genome shotgun (WGS) entry which is preliminary data.</text>
</comment>
<evidence type="ECO:0000256" key="7">
    <source>
        <dbReference type="ARBA" id="ARBA00023004"/>
    </source>
</evidence>
<dbReference type="RefSeq" id="XP_007762974.1">
    <property type="nucleotide sequence ID" value="XM_007764784.1"/>
</dbReference>
<evidence type="ECO:0000256" key="6">
    <source>
        <dbReference type="ARBA" id="ARBA00023002"/>
    </source>
</evidence>
<evidence type="ECO:0000256" key="4">
    <source>
        <dbReference type="ARBA" id="ARBA00022617"/>
    </source>
</evidence>
<feature type="binding site" description="axial binding residue" evidence="9">
    <location>
        <position position="441"/>
    </location>
    <ligand>
        <name>heme</name>
        <dbReference type="ChEBI" id="CHEBI:30413"/>
    </ligand>
    <ligandPart>
        <name>Fe</name>
        <dbReference type="ChEBI" id="CHEBI:18248"/>
    </ligandPart>
</feature>
<dbReference type="GO" id="GO:0004497">
    <property type="term" value="F:monooxygenase activity"/>
    <property type="evidence" value="ECO:0007669"/>
    <property type="project" value="UniProtKB-KW"/>
</dbReference>
<dbReference type="CDD" id="cd11065">
    <property type="entry name" value="CYP64-like"/>
    <property type="match status" value="1"/>
</dbReference>
<dbReference type="GO" id="GO:0016705">
    <property type="term" value="F:oxidoreductase activity, acting on paired donors, with incorporation or reduction of molecular oxygen"/>
    <property type="evidence" value="ECO:0007669"/>
    <property type="project" value="InterPro"/>
</dbReference>
<comment type="cofactor">
    <cofactor evidence="1 9">
        <name>heme</name>
        <dbReference type="ChEBI" id="CHEBI:30413"/>
    </cofactor>
</comment>
<evidence type="ECO:0000256" key="2">
    <source>
        <dbReference type="ARBA" id="ARBA00005179"/>
    </source>
</evidence>
<dbReference type="InterPro" id="IPR002401">
    <property type="entry name" value="Cyt_P450_E_grp-I"/>
</dbReference>
<dbReference type="InterPro" id="IPR050364">
    <property type="entry name" value="Cytochrome_P450_fung"/>
</dbReference>
<name>A0A5M3N3R0_CONPW</name>
<keyword evidence="4 9" id="KW-0349">Heme</keyword>
<dbReference type="Proteomes" id="UP000053558">
    <property type="component" value="Unassembled WGS sequence"/>
</dbReference>
<dbReference type="GO" id="GO:0020037">
    <property type="term" value="F:heme binding"/>
    <property type="evidence" value="ECO:0007669"/>
    <property type="project" value="InterPro"/>
</dbReference>